<reference evidence="2" key="1">
    <citation type="submission" date="2021-05" db="EMBL/GenBank/DDBJ databases">
        <title>Novel Bacillus species.</title>
        <authorList>
            <person name="Liu G."/>
        </authorList>
    </citation>
    <scope>NUCLEOTIDE SEQUENCE</scope>
    <source>
        <strain evidence="2 4">FJAT-50051</strain>
    </source>
</reference>
<dbReference type="EMBL" id="JAGYPE020000018">
    <property type="protein sequence ID" value="MCH6266265.1"/>
    <property type="molecule type" value="Genomic_DNA"/>
</dbReference>
<dbReference type="SUPFAM" id="SSF55729">
    <property type="entry name" value="Acyl-CoA N-acyltransferases (Nat)"/>
    <property type="match status" value="1"/>
</dbReference>
<evidence type="ECO:0000313" key="4">
    <source>
        <dbReference type="Proteomes" id="UP000677265"/>
    </source>
</evidence>
<dbReference type="Gene3D" id="3.40.630.30">
    <property type="match status" value="1"/>
</dbReference>
<organism evidence="2">
    <name type="scientific">Neobacillus citreus</name>
    <dbReference type="NCBI Taxonomy" id="2833578"/>
    <lineage>
        <taxon>Bacteria</taxon>
        <taxon>Bacillati</taxon>
        <taxon>Bacillota</taxon>
        <taxon>Bacilli</taxon>
        <taxon>Bacillales</taxon>
        <taxon>Bacillaceae</taxon>
        <taxon>Neobacillus</taxon>
    </lineage>
</organism>
<evidence type="ECO:0000259" key="1">
    <source>
        <dbReference type="PROSITE" id="PS51186"/>
    </source>
</evidence>
<dbReference type="AlphaFoldDB" id="A0A942SV72"/>
<sequence>MNFPILETKRLQLIKLTHRHVESLFEIFSQNEVTRFYGTERFTLPAEAMKLIDLFQKNYQDKRGIRWGIKLKENQKIIGTIGLNNLQLKNKRAEIGYELHPALWRKGYATEAIIEVLQFSFTQMELYRIGAIVYPENAASVNLLQKMGFTKEGILRGYMHQSNHIHDTYVLSILKPEWEKSQENK</sequence>
<evidence type="ECO:0000313" key="3">
    <source>
        <dbReference type="EMBL" id="MCH6266265.1"/>
    </source>
</evidence>
<dbReference type="EMBL" id="JAGYPE010000001">
    <property type="protein sequence ID" value="MBS4180784.1"/>
    <property type="molecule type" value="Genomic_DNA"/>
</dbReference>
<dbReference type="PANTHER" id="PTHR43792:SF9">
    <property type="entry name" value="RIBOSOMAL-PROTEIN-ALANINE ACETYLTRANSFERASE"/>
    <property type="match status" value="1"/>
</dbReference>
<dbReference type="InterPro" id="IPR000182">
    <property type="entry name" value="GNAT_dom"/>
</dbReference>
<dbReference type="PROSITE" id="PS51186">
    <property type="entry name" value="GNAT"/>
    <property type="match status" value="1"/>
</dbReference>
<comment type="caution">
    <text evidence="2">The sequence shown here is derived from an EMBL/GenBank/DDBJ whole genome shotgun (WGS) entry which is preliminary data.</text>
</comment>
<dbReference type="GO" id="GO:0008999">
    <property type="term" value="F:protein-N-terminal-alanine acetyltransferase activity"/>
    <property type="evidence" value="ECO:0007669"/>
    <property type="project" value="TreeGrafter"/>
</dbReference>
<accession>A0A942SV72</accession>
<protein>
    <submittedName>
        <fullName evidence="2">GNAT family N-acetyltransferase</fullName>
    </submittedName>
</protein>
<dbReference type="Pfam" id="PF13302">
    <property type="entry name" value="Acetyltransf_3"/>
    <property type="match status" value="1"/>
</dbReference>
<evidence type="ECO:0000313" key="2">
    <source>
        <dbReference type="EMBL" id="MBS4180784.1"/>
    </source>
</evidence>
<gene>
    <name evidence="3" type="ORF">KHB02_012110</name>
    <name evidence="2" type="ORF">KHB02_05185</name>
</gene>
<dbReference type="InterPro" id="IPR016181">
    <property type="entry name" value="Acyl_CoA_acyltransferase"/>
</dbReference>
<dbReference type="InterPro" id="IPR051531">
    <property type="entry name" value="N-acetyltransferase"/>
</dbReference>
<dbReference type="RefSeq" id="WP_213140728.1">
    <property type="nucleotide sequence ID" value="NZ_JAGYPE020000018.1"/>
</dbReference>
<proteinExistence type="predicted"/>
<dbReference type="GO" id="GO:0005737">
    <property type="term" value="C:cytoplasm"/>
    <property type="evidence" value="ECO:0007669"/>
    <property type="project" value="TreeGrafter"/>
</dbReference>
<dbReference type="Proteomes" id="UP000677265">
    <property type="component" value="Unassembled WGS sequence"/>
</dbReference>
<name>A0A942SV72_9BACI</name>
<dbReference type="PANTHER" id="PTHR43792">
    <property type="entry name" value="GNAT FAMILY, PUTATIVE (AFU_ORTHOLOGUE AFUA_3G00765)-RELATED-RELATED"/>
    <property type="match status" value="1"/>
</dbReference>
<feature type="domain" description="N-acetyltransferase" evidence="1">
    <location>
        <begin position="23"/>
        <end position="176"/>
    </location>
</feature>
<keyword evidence="4" id="KW-1185">Reference proteome</keyword>